<dbReference type="InterPro" id="IPR050624">
    <property type="entry name" value="HTH-type_Tx_Regulator"/>
</dbReference>
<dbReference type="Gene3D" id="1.10.357.10">
    <property type="entry name" value="Tetracycline Repressor, domain 2"/>
    <property type="match status" value="1"/>
</dbReference>
<evidence type="ECO:0000256" key="2">
    <source>
        <dbReference type="PROSITE-ProRule" id="PRU00335"/>
    </source>
</evidence>
<dbReference type="Proteomes" id="UP000538955">
    <property type="component" value="Unassembled WGS sequence"/>
</dbReference>
<reference evidence="6 7" key="1">
    <citation type="journal article" date="2019" name="Sci. Transl. Med.">
        <title>Quorum sensing between bacterial species on the skin protects against epidermal injury in atopic dermatitis.</title>
        <authorList>
            <person name="Williams M.R."/>
        </authorList>
    </citation>
    <scope>NUCLEOTIDE SEQUENCE [LARGE SCALE GENOMIC DNA]</scope>
    <source>
        <strain evidence="6 7">H8</strain>
    </source>
</reference>
<dbReference type="PANTHER" id="PTHR43479">
    <property type="entry name" value="ACREF/ENVCD OPERON REPRESSOR-RELATED"/>
    <property type="match status" value="1"/>
</dbReference>
<dbReference type="Proteomes" id="UP000291949">
    <property type="component" value="Unassembled WGS sequence"/>
</dbReference>
<gene>
    <name evidence="6" type="ORF">EQ811_08870</name>
    <name evidence="5" type="ORF">HHM13_02525</name>
    <name evidence="4" type="ORF">HHM24_02970</name>
</gene>
<dbReference type="InterPro" id="IPR039532">
    <property type="entry name" value="TetR_C_Firmicutes"/>
</dbReference>
<dbReference type="GO" id="GO:0003677">
    <property type="term" value="F:DNA binding"/>
    <property type="evidence" value="ECO:0007669"/>
    <property type="project" value="UniProtKB-UniRule"/>
</dbReference>
<dbReference type="RefSeq" id="WP_016898499.1">
    <property type="nucleotide sequence ID" value="NZ_BMDL01000002.1"/>
</dbReference>
<dbReference type="Pfam" id="PF14278">
    <property type="entry name" value="TetR_C_8"/>
    <property type="match status" value="1"/>
</dbReference>
<evidence type="ECO:0000313" key="9">
    <source>
        <dbReference type="Proteomes" id="UP000550736"/>
    </source>
</evidence>
<evidence type="ECO:0000313" key="4">
    <source>
        <dbReference type="EMBL" id="NMK53714.1"/>
    </source>
</evidence>
<dbReference type="InterPro" id="IPR009057">
    <property type="entry name" value="Homeodomain-like_sf"/>
</dbReference>
<evidence type="ECO:0000313" key="6">
    <source>
        <dbReference type="EMBL" id="TBW76960.1"/>
    </source>
</evidence>
<dbReference type="AlphaFoldDB" id="A0A4Q9WJ03"/>
<organism evidence="5 9">
    <name type="scientific">Staphylococcus capitis</name>
    <dbReference type="NCBI Taxonomy" id="29388"/>
    <lineage>
        <taxon>Bacteria</taxon>
        <taxon>Bacillati</taxon>
        <taxon>Bacillota</taxon>
        <taxon>Bacilli</taxon>
        <taxon>Bacillales</taxon>
        <taxon>Staphylococcaceae</taxon>
        <taxon>Staphylococcus</taxon>
    </lineage>
</organism>
<evidence type="ECO:0000313" key="5">
    <source>
        <dbReference type="EMBL" id="NMK96977.1"/>
    </source>
</evidence>
<keyword evidence="8" id="KW-1185">Reference proteome</keyword>
<dbReference type="EMBL" id="JABBLX010000003">
    <property type="protein sequence ID" value="NMK96977.1"/>
    <property type="molecule type" value="Genomic_DNA"/>
</dbReference>
<feature type="DNA-binding region" description="H-T-H motif" evidence="2">
    <location>
        <begin position="32"/>
        <end position="51"/>
    </location>
</feature>
<dbReference type="PROSITE" id="PS50977">
    <property type="entry name" value="HTH_TETR_2"/>
    <property type="match status" value="1"/>
</dbReference>
<dbReference type="InterPro" id="IPR036271">
    <property type="entry name" value="Tet_transcr_reg_TetR-rel_C_sf"/>
</dbReference>
<evidence type="ECO:0000313" key="8">
    <source>
        <dbReference type="Proteomes" id="UP000538955"/>
    </source>
</evidence>
<dbReference type="InterPro" id="IPR001647">
    <property type="entry name" value="HTH_TetR"/>
</dbReference>
<dbReference type="Proteomes" id="UP000550736">
    <property type="component" value="Unassembled WGS sequence"/>
</dbReference>
<protein>
    <submittedName>
        <fullName evidence="5">TetR/AcrR family transcriptional regulator</fullName>
    </submittedName>
</protein>
<feature type="domain" description="HTH tetR-type" evidence="3">
    <location>
        <begin position="9"/>
        <end position="69"/>
    </location>
</feature>
<comment type="caution">
    <text evidence="5">The sequence shown here is derived from an EMBL/GenBank/DDBJ whole genome shotgun (WGS) entry which is preliminary data.</text>
</comment>
<evidence type="ECO:0000313" key="7">
    <source>
        <dbReference type="Proteomes" id="UP000291949"/>
    </source>
</evidence>
<dbReference type="SUPFAM" id="SSF46689">
    <property type="entry name" value="Homeodomain-like"/>
    <property type="match status" value="1"/>
</dbReference>
<dbReference type="PANTHER" id="PTHR43479:SF7">
    <property type="entry name" value="TETR-FAMILY TRANSCRIPTIONAL REGULATOR"/>
    <property type="match status" value="1"/>
</dbReference>
<keyword evidence="1 2" id="KW-0238">DNA-binding</keyword>
<sequence>MKSKDLRVEKTEKALLDALFETLRTKEFNQITVQDLCDKALVRRSTFYRRFDDKYDLLKLLIRKLIFRVREKHFSTLNPENPRAHFEKVIHESLQYLYNHKSIVQNVLTLALYDEVTDIIFKQLYEGMKAQIQFEIQHGVEFDVDIEILAEFITGGILRTMYAWIQDGQERSINELTKEMVTLLDGVHNYHTKGEN</sequence>
<reference evidence="8 9" key="2">
    <citation type="submission" date="2020-04" db="EMBL/GenBank/DDBJ databases">
        <title>The Epidemiology and Molecular Characteristics of Linezolid-Resistant Staphylococcus capitis in Huashan Hospital, Shanghai.</title>
        <authorList>
            <person name="Ding L."/>
            <person name="Li P."/>
            <person name="Yang Y."/>
            <person name="Lin D."/>
            <person name="Xu X."/>
        </authorList>
    </citation>
    <scope>NUCLEOTIDE SEQUENCE [LARGE SCALE GENOMIC DNA]</scope>
    <source>
        <strain evidence="5 9">12-86</strain>
        <strain evidence="4 8">17-84</strain>
    </source>
</reference>
<dbReference type="Pfam" id="PF00440">
    <property type="entry name" value="TetR_N"/>
    <property type="match status" value="1"/>
</dbReference>
<name>A0A4Q9WJ03_STACP</name>
<dbReference type="SUPFAM" id="SSF48498">
    <property type="entry name" value="Tetracyclin repressor-like, C-terminal domain"/>
    <property type="match status" value="1"/>
</dbReference>
<dbReference type="EMBL" id="SCHC01000002">
    <property type="protein sequence ID" value="TBW76960.1"/>
    <property type="molecule type" value="Genomic_DNA"/>
</dbReference>
<proteinExistence type="predicted"/>
<evidence type="ECO:0000256" key="1">
    <source>
        <dbReference type="ARBA" id="ARBA00023125"/>
    </source>
</evidence>
<evidence type="ECO:0000259" key="3">
    <source>
        <dbReference type="PROSITE" id="PS50977"/>
    </source>
</evidence>
<dbReference type="GeneID" id="93668353"/>
<dbReference type="EMBL" id="JABBMI010000034">
    <property type="protein sequence ID" value="NMK53714.1"/>
    <property type="molecule type" value="Genomic_DNA"/>
</dbReference>
<accession>A0A4Q9WJ03</accession>